<reference evidence="2 3" key="1">
    <citation type="journal article" date="2021" name="Elife">
        <title>Chloroplast acquisition without the gene transfer in kleptoplastic sea slugs, Plakobranchus ocellatus.</title>
        <authorList>
            <person name="Maeda T."/>
            <person name="Takahashi S."/>
            <person name="Yoshida T."/>
            <person name="Shimamura S."/>
            <person name="Takaki Y."/>
            <person name="Nagai Y."/>
            <person name="Toyoda A."/>
            <person name="Suzuki Y."/>
            <person name="Arimoto A."/>
            <person name="Ishii H."/>
            <person name="Satoh N."/>
            <person name="Nishiyama T."/>
            <person name="Hasebe M."/>
            <person name="Maruyama T."/>
            <person name="Minagawa J."/>
            <person name="Obokata J."/>
            <person name="Shigenobu S."/>
        </authorList>
    </citation>
    <scope>NUCLEOTIDE SEQUENCE [LARGE SCALE GENOMIC DNA]</scope>
</reference>
<proteinExistence type="predicted"/>
<evidence type="ECO:0000256" key="1">
    <source>
        <dbReference type="SAM" id="Phobius"/>
    </source>
</evidence>
<feature type="transmembrane region" description="Helical" evidence="1">
    <location>
        <begin position="106"/>
        <end position="127"/>
    </location>
</feature>
<keyword evidence="1" id="KW-0812">Transmembrane</keyword>
<evidence type="ECO:0000313" key="3">
    <source>
        <dbReference type="Proteomes" id="UP000762676"/>
    </source>
</evidence>
<organism evidence="2 3">
    <name type="scientific">Elysia marginata</name>
    <dbReference type="NCBI Taxonomy" id="1093978"/>
    <lineage>
        <taxon>Eukaryota</taxon>
        <taxon>Metazoa</taxon>
        <taxon>Spiralia</taxon>
        <taxon>Lophotrochozoa</taxon>
        <taxon>Mollusca</taxon>
        <taxon>Gastropoda</taxon>
        <taxon>Heterobranchia</taxon>
        <taxon>Euthyneura</taxon>
        <taxon>Panpulmonata</taxon>
        <taxon>Sacoglossa</taxon>
        <taxon>Placobranchoidea</taxon>
        <taxon>Plakobranchidae</taxon>
        <taxon>Elysia</taxon>
    </lineage>
</organism>
<dbReference type="Proteomes" id="UP000762676">
    <property type="component" value="Unassembled WGS sequence"/>
</dbReference>
<protein>
    <submittedName>
        <fullName evidence="2">Uncharacterized protein</fullName>
    </submittedName>
</protein>
<keyword evidence="1" id="KW-1133">Transmembrane helix</keyword>
<name>A0AAV4I6W4_9GAST</name>
<gene>
    <name evidence="2" type="ORF">ElyMa_001216900</name>
</gene>
<evidence type="ECO:0000313" key="2">
    <source>
        <dbReference type="EMBL" id="GFS06124.1"/>
    </source>
</evidence>
<comment type="caution">
    <text evidence="2">The sequence shown here is derived from an EMBL/GenBank/DDBJ whole genome shotgun (WGS) entry which is preliminary data.</text>
</comment>
<keyword evidence="1" id="KW-0472">Membrane</keyword>
<dbReference type="EMBL" id="BMAT01002403">
    <property type="protein sequence ID" value="GFS06124.1"/>
    <property type="molecule type" value="Genomic_DNA"/>
</dbReference>
<keyword evidence="3" id="KW-1185">Reference proteome</keyword>
<sequence>MYLFGRDFAGEYKKNLELWGAAVYLKNSALKLPWTAQNTLSCYTLKNTFPTTMNSRMFLTGLAFAMVCGCLSQQAQAGWRDRYDISAITRQNPSAQKILDGPLGPIIDIIVEIILFLLDFILGGAFVPITRFNKLEREVASMHAAMDGRSDTVPKGV</sequence>
<accession>A0AAV4I6W4</accession>
<dbReference type="AlphaFoldDB" id="A0AAV4I6W4"/>